<dbReference type="PANTHER" id="PTHR10472:SF5">
    <property type="entry name" value="D-AMINOACYL-TRNA DEACYLASE 1"/>
    <property type="match status" value="1"/>
</dbReference>
<comment type="subcellular location">
    <subcellularLocation>
        <location evidence="2">Cytoplasm</location>
    </subcellularLocation>
</comment>
<comment type="subunit">
    <text evidence="2">Homodimer.</text>
</comment>
<reference evidence="3" key="1">
    <citation type="journal article" date="2020" name="Biotechnol. Biofuels">
        <title>New insights from the biogas microbiome by comprehensive genome-resolved metagenomics of nearly 1600 species originating from multiple anaerobic digesters.</title>
        <authorList>
            <person name="Campanaro S."/>
            <person name="Treu L."/>
            <person name="Rodriguez-R L.M."/>
            <person name="Kovalovszki A."/>
            <person name="Ziels R.M."/>
            <person name="Maus I."/>
            <person name="Zhu X."/>
            <person name="Kougias P.G."/>
            <person name="Basile A."/>
            <person name="Luo G."/>
            <person name="Schluter A."/>
            <person name="Konstantinidis K.T."/>
            <person name="Angelidaki I."/>
        </authorList>
    </citation>
    <scope>NUCLEOTIDE SEQUENCE</scope>
    <source>
        <strain evidence="3">AS01afH2WH_6</strain>
    </source>
</reference>
<dbReference type="HAMAP" id="MF_00518">
    <property type="entry name" value="Deacylase_Dtd"/>
    <property type="match status" value="1"/>
</dbReference>
<feature type="short sequence motif" description="Gly-cisPro motif, important for rejection of L-amino acids" evidence="2">
    <location>
        <begin position="157"/>
        <end position="158"/>
    </location>
</feature>
<dbReference type="GO" id="GO:0051500">
    <property type="term" value="F:D-tyrosyl-tRNA(Tyr) deacylase activity"/>
    <property type="evidence" value="ECO:0007669"/>
    <property type="project" value="TreeGrafter"/>
</dbReference>
<evidence type="ECO:0000313" key="4">
    <source>
        <dbReference type="Proteomes" id="UP000767327"/>
    </source>
</evidence>
<comment type="function">
    <text evidence="2">An aminoacyl-tRNA editing enzyme that deacylates mischarged D-aminoacyl-tRNAs. Also deacylates mischarged glycyl-tRNA(Ala), protecting cells against glycine mischarging by AlaRS. Acts via tRNA-based rather than protein-based catalysis; rejects L-amino acids rather than detecting D-amino acids in the active site. By recycling D-aminoacyl-tRNA to D-amino acids and free tRNA molecules, this enzyme counteracts the toxicity associated with the formation of D-aminoacyl-tRNA entities in vivo and helps enforce protein L-homochirality.</text>
</comment>
<comment type="catalytic activity">
    <reaction evidence="2">
        <text>a D-aminoacyl-tRNA + H2O = a tRNA + a D-alpha-amino acid + H(+)</text>
        <dbReference type="Rhea" id="RHEA:13953"/>
        <dbReference type="Rhea" id="RHEA-COMP:10123"/>
        <dbReference type="Rhea" id="RHEA-COMP:10124"/>
        <dbReference type="ChEBI" id="CHEBI:15377"/>
        <dbReference type="ChEBI" id="CHEBI:15378"/>
        <dbReference type="ChEBI" id="CHEBI:59871"/>
        <dbReference type="ChEBI" id="CHEBI:78442"/>
        <dbReference type="ChEBI" id="CHEBI:79333"/>
        <dbReference type="EC" id="3.1.1.96"/>
    </reaction>
</comment>
<comment type="domain">
    <text evidence="2">A Gly-cisPro motif from one monomer fits into the active site of the other monomer to allow specific chiral rejection of L-amino acids.</text>
</comment>
<dbReference type="AlphaFoldDB" id="A0A971CZR4"/>
<keyword evidence="2 3" id="KW-0378">Hydrolase</keyword>
<organism evidence="3 4">
    <name type="scientific">Bifidobacterium crudilactis</name>
    <dbReference type="NCBI Taxonomy" id="327277"/>
    <lineage>
        <taxon>Bacteria</taxon>
        <taxon>Bacillati</taxon>
        <taxon>Actinomycetota</taxon>
        <taxon>Actinomycetes</taxon>
        <taxon>Bifidobacteriales</taxon>
        <taxon>Bifidobacteriaceae</taxon>
        <taxon>Bifidobacterium</taxon>
    </lineage>
</organism>
<dbReference type="GO" id="GO:0106026">
    <property type="term" value="F:Gly-tRNA(Ala) deacylase activity"/>
    <property type="evidence" value="ECO:0007669"/>
    <property type="project" value="UniProtKB-UniRule"/>
</dbReference>
<dbReference type="EMBL" id="JAAXZR010000021">
    <property type="protein sequence ID" value="NLT79826.1"/>
    <property type="molecule type" value="Genomic_DNA"/>
</dbReference>
<proteinExistence type="inferred from homology"/>
<dbReference type="EC" id="3.1.1.-" evidence="2"/>
<dbReference type="Proteomes" id="UP000767327">
    <property type="component" value="Unassembled WGS sequence"/>
</dbReference>
<dbReference type="GO" id="GO:0005737">
    <property type="term" value="C:cytoplasm"/>
    <property type="evidence" value="ECO:0007669"/>
    <property type="project" value="UniProtKB-SubCell"/>
</dbReference>
<evidence type="ECO:0000256" key="2">
    <source>
        <dbReference type="HAMAP-Rule" id="MF_00518"/>
    </source>
</evidence>
<comment type="similarity">
    <text evidence="1 2">Belongs to the DTD family.</text>
</comment>
<evidence type="ECO:0000256" key="1">
    <source>
        <dbReference type="ARBA" id="ARBA00009673"/>
    </source>
</evidence>
<dbReference type="InterPro" id="IPR003732">
    <property type="entry name" value="Daa-tRNA_deacyls_DTD"/>
</dbReference>
<keyword evidence="2" id="KW-0820">tRNA-binding</keyword>
<reference evidence="3" key="2">
    <citation type="submission" date="2020-01" db="EMBL/GenBank/DDBJ databases">
        <authorList>
            <person name="Campanaro S."/>
        </authorList>
    </citation>
    <scope>NUCLEOTIDE SEQUENCE</scope>
    <source>
        <strain evidence="3">AS01afH2WH_6</strain>
    </source>
</reference>
<dbReference type="GO" id="GO:0019478">
    <property type="term" value="P:D-amino acid catabolic process"/>
    <property type="evidence" value="ECO:0007669"/>
    <property type="project" value="UniProtKB-UniRule"/>
</dbReference>
<dbReference type="GO" id="GO:0000049">
    <property type="term" value="F:tRNA binding"/>
    <property type="evidence" value="ECO:0007669"/>
    <property type="project" value="UniProtKB-UniRule"/>
</dbReference>
<dbReference type="GO" id="GO:0043908">
    <property type="term" value="F:Ser(Gly)-tRNA(Ala) hydrolase activity"/>
    <property type="evidence" value="ECO:0007669"/>
    <property type="project" value="UniProtKB-UniRule"/>
</dbReference>
<dbReference type="PANTHER" id="PTHR10472">
    <property type="entry name" value="D-TYROSYL-TRNA TYR DEACYLASE"/>
    <property type="match status" value="1"/>
</dbReference>
<dbReference type="FunFam" id="3.50.80.10:FF:000001">
    <property type="entry name" value="D-aminoacyl-tRNA deacylase"/>
    <property type="match status" value="1"/>
</dbReference>
<gene>
    <name evidence="2" type="primary">dtd</name>
    <name evidence="3" type="ORF">GXW98_06050</name>
</gene>
<dbReference type="Gene3D" id="3.50.80.10">
    <property type="entry name" value="D-tyrosyl-tRNA(Tyr) deacylase"/>
    <property type="match status" value="1"/>
</dbReference>
<dbReference type="RefSeq" id="WP_273173787.1">
    <property type="nucleotide sequence ID" value="NZ_JAAXZR010000021.1"/>
</dbReference>
<evidence type="ECO:0000313" key="3">
    <source>
        <dbReference type="EMBL" id="NLT79826.1"/>
    </source>
</evidence>
<accession>A0A971CZR4</accession>
<dbReference type="SUPFAM" id="SSF69500">
    <property type="entry name" value="DTD-like"/>
    <property type="match status" value="1"/>
</dbReference>
<comment type="catalytic activity">
    <reaction evidence="2">
        <text>glycyl-tRNA(Ala) + H2O = tRNA(Ala) + glycine + H(+)</text>
        <dbReference type="Rhea" id="RHEA:53744"/>
        <dbReference type="Rhea" id="RHEA-COMP:9657"/>
        <dbReference type="Rhea" id="RHEA-COMP:13640"/>
        <dbReference type="ChEBI" id="CHEBI:15377"/>
        <dbReference type="ChEBI" id="CHEBI:15378"/>
        <dbReference type="ChEBI" id="CHEBI:57305"/>
        <dbReference type="ChEBI" id="CHEBI:78442"/>
        <dbReference type="ChEBI" id="CHEBI:78522"/>
    </reaction>
</comment>
<protein>
    <recommendedName>
        <fullName evidence="2">D-aminoacyl-tRNA deacylase</fullName>
        <shortName evidence="2">DTD</shortName>
        <ecNumber evidence="2">3.1.1.96</ecNumber>
    </recommendedName>
    <alternativeName>
        <fullName evidence="2">Gly-tRNA(Ala) deacylase</fullName>
        <ecNumber evidence="2">3.1.1.-</ecNumber>
    </alternativeName>
</protein>
<comment type="caution">
    <text evidence="3">The sequence shown here is derived from an EMBL/GenBank/DDBJ whole genome shotgun (WGS) entry which is preliminary data.</text>
</comment>
<keyword evidence="2" id="KW-0963">Cytoplasm</keyword>
<sequence>MRILLQRVRSARVTVVQNDADTDVPVSATAETTTEGSEESQSIDSGLLLLVGVQDSDTDAEIAWMVHKVANLRIFEDSEGKMNRSLLQTGGSVLSVPQFTLYADTRKGNRPSFMHAGRPERAEQIWAKFNLGLERLGIAVRRGVFGAHMLVDLQNDGPVTIMLDTDDAPSHHANRRED</sequence>
<keyword evidence="2" id="KW-0694">RNA-binding</keyword>
<dbReference type="NCBIfam" id="TIGR00256">
    <property type="entry name" value="D-aminoacyl-tRNA deacylase"/>
    <property type="match status" value="1"/>
</dbReference>
<name>A0A971CZR4_9BIFI</name>
<dbReference type="EC" id="3.1.1.96" evidence="2"/>
<dbReference type="Pfam" id="PF02580">
    <property type="entry name" value="Tyr_Deacylase"/>
    <property type="match status" value="1"/>
</dbReference>
<dbReference type="InterPro" id="IPR023509">
    <property type="entry name" value="DTD-like_sf"/>
</dbReference>